<comment type="caution">
    <text evidence="2">The sequence shown here is derived from an EMBL/GenBank/DDBJ whole genome shotgun (WGS) entry which is preliminary data.</text>
</comment>
<keyword evidence="1" id="KW-0812">Transmembrane</keyword>
<gene>
    <name evidence="2" type="ORF">AUL39_09945</name>
</gene>
<dbReference type="Pfam" id="PF17099">
    <property type="entry name" value="TrpP"/>
    <property type="match status" value="1"/>
</dbReference>
<feature type="transmembrane region" description="Helical" evidence="1">
    <location>
        <begin position="158"/>
        <end position="179"/>
    </location>
</feature>
<feature type="transmembrane region" description="Helical" evidence="1">
    <location>
        <begin position="26"/>
        <end position="49"/>
    </location>
</feature>
<dbReference type="Proteomes" id="UP000054078">
    <property type="component" value="Unassembled WGS sequence"/>
</dbReference>
<feature type="transmembrane region" description="Helical" evidence="1">
    <location>
        <begin position="92"/>
        <end position="111"/>
    </location>
</feature>
<organism evidence="2 3">
    <name type="scientific">Tractidigestivibacter scatoligenes</name>
    <name type="common">Olsenella scatoligenes</name>
    <dbReference type="NCBI Taxonomy" id="1299998"/>
    <lineage>
        <taxon>Bacteria</taxon>
        <taxon>Bacillati</taxon>
        <taxon>Actinomycetota</taxon>
        <taxon>Coriobacteriia</taxon>
        <taxon>Coriobacteriales</taxon>
        <taxon>Atopobiaceae</taxon>
        <taxon>Tractidigestivibacter</taxon>
    </lineage>
</organism>
<dbReference type="AlphaFoldDB" id="A0A124EGJ0"/>
<dbReference type="STRING" id="1299998.AUL39_09945"/>
<keyword evidence="3" id="KW-1185">Reference proteome</keyword>
<keyword evidence="1" id="KW-1133">Transmembrane helix</keyword>
<dbReference type="RefSeq" id="WP_059055859.1">
    <property type="nucleotide sequence ID" value="NZ_LOJF01000012.1"/>
</dbReference>
<feature type="transmembrane region" description="Helical" evidence="1">
    <location>
        <begin position="61"/>
        <end position="86"/>
    </location>
</feature>
<dbReference type="InterPro" id="IPR031360">
    <property type="entry name" value="TrpP"/>
</dbReference>
<evidence type="ECO:0000313" key="2">
    <source>
        <dbReference type="EMBL" id="KUH57628.1"/>
    </source>
</evidence>
<dbReference type="OrthoDB" id="3173414at2"/>
<accession>A0A124EGJ0</accession>
<protein>
    <recommendedName>
        <fullName evidence="4">ECF transporter S component</fullName>
    </recommendedName>
</protein>
<name>A0A124EGJ0_TRASO</name>
<evidence type="ECO:0008006" key="4">
    <source>
        <dbReference type="Google" id="ProtNLM"/>
    </source>
</evidence>
<dbReference type="EMBL" id="LOJF01000012">
    <property type="protein sequence ID" value="KUH57628.1"/>
    <property type="molecule type" value="Genomic_DNA"/>
</dbReference>
<reference evidence="2 3" key="1">
    <citation type="submission" date="2015-12" db="EMBL/GenBank/DDBJ databases">
        <title>Draft Genome Sequence of Olsenella scatoligenes SK9K4T; a Producer of 3-Methylindole- (skatole) and 4-Methylphenol- (p-cresol) Isolated from Pig Feces.</title>
        <authorList>
            <person name="Li X."/>
            <person name="Borg B."/>
            <person name="Canibe N."/>
        </authorList>
    </citation>
    <scope>NUCLEOTIDE SEQUENCE [LARGE SCALE GENOMIC DNA]</scope>
    <source>
        <strain evidence="2 3">SK9K4</strain>
    </source>
</reference>
<evidence type="ECO:0000256" key="1">
    <source>
        <dbReference type="SAM" id="Phobius"/>
    </source>
</evidence>
<feature type="transmembrane region" description="Helical" evidence="1">
    <location>
        <begin position="123"/>
        <end position="152"/>
    </location>
</feature>
<sequence>MSEQNATQARTVNTTEHSGKADVSSLVLLAVLLAAGFILNMTVGNALAIVGIKPQFIIASYALAILLSNAGFGQAAIFGLVSAAVIQLTTSIPGLNFVTELVAALVMSALIRRTIKIGGRDVTPLVAAFVTTLVSGALFAVAGNLIMGAALATVVVKIPIVLGTAIFNAVVVQALYFPLKKVLKK</sequence>
<evidence type="ECO:0000313" key="3">
    <source>
        <dbReference type="Proteomes" id="UP000054078"/>
    </source>
</evidence>
<proteinExistence type="predicted"/>
<keyword evidence="1" id="KW-0472">Membrane</keyword>